<accession>A0A7R9HJX5</accession>
<dbReference type="InterPro" id="IPR000742">
    <property type="entry name" value="EGF"/>
</dbReference>
<dbReference type="CDD" id="cd00054">
    <property type="entry name" value="EGF_CA"/>
    <property type="match status" value="1"/>
</dbReference>
<dbReference type="Gene3D" id="2.10.25.10">
    <property type="entry name" value="Laminin"/>
    <property type="match status" value="1"/>
</dbReference>
<evidence type="ECO:0000256" key="1">
    <source>
        <dbReference type="PROSITE-ProRule" id="PRU00076"/>
    </source>
</evidence>
<feature type="domain" description="EGF-like" evidence="2">
    <location>
        <begin position="16"/>
        <end position="54"/>
    </location>
</feature>
<dbReference type="SMART" id="SM00181">
    <property type="entry name" value="EGF"/>
    <property type="match status" value="1"/>
</dbReference>
<dbReference type="AlphaFoldDB" id="A0A7R9HJX5"/>
<name>A0A7R9HJX5_9NEOP</name>
<sequence>MITDPILCVQGIRGNTTDACEEHDPCQHGGICISTDSGPICECRNVDFEGIFCEKGLNNSKNIGTTRSTGEYVSKTTRNSQMEVKLIVGIGLQDSRASARLPPERSKKRTRRDYLNKSEGLGNIMNTWINKEDSFGVEAVTPTSQPSWSAVSSFGSGAEVPSSRISKDGLQFVDLGIAHYILFFGLANWACKQTARGGGRGIGAVEKEGARAVY</sequence>
<proteinExistence type="predicted"/>
<comment type="caution">
    <text evidence="1">Lacks conserved residue(s) required for the propagation of feature annotation.</text>
</comment>
<dbReference type="EMBL" id="OB792881">
    <property type="protein sequence ID" value="CAD7425071.1"/>
    <property type="molecule type" value="Genomic_DNA"/>
</dbReference>
<dbReference type="Pfam" id="PF00008">
    <property type="entry name" value="EGF"/>
    <property type="match status" value="1"/>
</dbReference>
<keyword evidence="1" id="KW-0245">EGF-like domain</keyword>
<evidence type="ECO:0000313" key="3">
    <source>
        <dbReference type="EMBL" id="CAD7425071.1"/>
    </source>
</evidence>
<dbReference type="SUPFAM" id="SSF57196">
    <property type="entry name" value="EGF/Laminin"/>
    <property type="match status" value="1"/>
</dbReference>
<reference evidence="3" key="1">
    <citation type="submission" date="2020-11" db="EMBL/GenBank/DDBJ databases">
        <authorList>
            <person name="Tran Van P."/>
        </authorList>
    </citation>
    <scope>NUCLEOTIDE SEQUENCE</scope>
</reference>
<protein>
    <recommendedName>
        <fullName evidence="2">EGF-like domain-containing protein</fullName>
    </recommendedName>
</protein>
<organism evidence="3">
    <name type="scientific">Timema monikensis</name>
    <dbReference type="NCBI Taxonomy" id="170555"/>
    <lineage>
        <taxon>Eukaryota</taxon>
        <taxon>Metazoa</taxon>
        <taxon>Ecdysozoa</taxon>
        <taxon>Arthropoda</taxon>
        <taxon>Hexapoda</taxon>
        <taxon>Insecta</taxon>
        <taxon>Pterygota</taxon>
        <taxon>Neoptera</taxon>
        <taxon>Polyneoptera</taxon>
        <taxon>Phasmatodea</taxon>
        <taxon>Timematodea</taxon>
        <taxon>Timematoidea</taxon>
        <taxon>Timematidae</taxon>
        <taxon>Timema</taxon>
    </lineage>
</organism>
<gene>
    <name evidence="3" type="ORF">TMSB3V08_LOCUS1990</name>
</gene>
<evidence type="ECO:0000259" key="2">
    <source>
        <dbReference type="PROSITE" id="PS50026"/>
    </source>
</evidence>
<dbReference type="PROSITE" id="PS50026">
    <property type="entry name" value="EGF_3"/>
    <property type="match status" value="1"/>
</dbReference>